<proteinExistence type="predicted"/>
<name>A0A7W9LUB8_9ACTN</name>
<dbReference type="AlphaFoldDB" id="A0A7W9LUB8"/>
<accession>A0A7W9LUB8</accession>
<dbReference type="Proteomes" id="UP000590647">
    <property type="component" value="Unassembled WGS sequence"/>
</dbReference>
<sequence length="53" mass="5802">MPPDLAGSLRGEAEDSRGAEDDERSGRFSYFGYLRPIASQAALYFAVQMSDSL</sequence>
<evidence type="ECO:0000256" key="1">
    <source>
        <dbReference type="SAM" id="MobiDB-lite"/>
    </source>
</evidence>
<gene>
    <name evidence="2" type="ORF">HDA41_004357</name>
</gene>
<evidence type="ECO:0000313" key="3">
    <source>
        <dbReference type="Proteomes" id="UP000590647"/>
    </source>
</evidence>
<organism evidence="2 3">
    <name type="scientific">Streptomyces caelestis</name>
    <dbReference type="NCBI Taxonomy" id="36816"/>
    <lineage>
        <taxon>Bacteria</taxon>
        <taxon>Bacillati</taxon>
        <taxon>Actinomycetota</taxon>
        <taxon>Actinomycetes</taxon>
        <taxon>Kitasatosporales</taxon>
        <taxon>Streptomycetaceae</taxon>
        <taxon>Streptomyces</taxon>
    </lineage>
</organism>
<evidence type="ECO:0000313" key="2">
    <source>
        <dbReference type="EMBL" id="MBB5796393.1"/>
    </source>
</evidence>
<protein>
    <submittedName>
        <fullName evidence="2">Uncharacterized protein</fullName>
    </submittedName>
</protein>
<reference evidence="2 3" key="1">
    <citation type="submission" date="2020-08" db="EMBL/GenBank/DDBJ databases">
        <title>Sequencing the genomes of 1000 actinobacteria strains.</title>
        <authorList>
            <person name="Klenk H.-P."/>
        </authorList>
    </citation>
    <scope>NUCLEOTIDE SEQUENCE [LARGE SCALE GENOMIC DNA]</scope>
    <source>
        <strain evidence="2 3">DSM 40084</strain>
    </source>
</reference>
<feature type="region of interest" description="Disordered" evidence="1">
    <location>
        <begin position="1"/>
        <end position="24"/>
    </location>
</feature>
<keyword evidence="3" id="KW-1185">Reference proteome</keyword>
<comment type="caution">
    <text evidence="2">The sequence shown here is derived from an EMBL/GenBank/DDBJ whole genome shotgun (WGS) entry which is preliminary data.</text>
</comment>
<dbReference type="EMBL" id="JACHNE010000001">
    <property type="protein sequence ID" value="MBB5796393.1"/>
    <property type="molecule type" value="Genomic_DNA"/>
</dbReference>